<dbReference type="GO" id="GO:0016020">
    <property type="term" value="C:membrane"/>
    <property type="evidence" value="ECO:0007669"/>
    <property type="project" value="UniProtKB-SubCell"/>
</dbReference>
<keyword evidence="5 7" id="KW-1133">Transmembrane helix</keyword>
<dbReference type="PANTHER" id="PTHR30576">
    <property type="entry name" value="COLANIC BIOSYNTHESIS UDP-GLUCOSE LIPID CARRIER TRANSFERASE"/>
    <property type="match status" value="1"/>
</dbReference>
<dbReference type="InterPro" id="IPR017473">
    <property type="entry name" value="Undecaprenyl-P_gluc_Ptfrase"/>
</dbReference>
<dbReference type="Pfam" id="PF13727">
    <property type="entry name" value="CoA_binding_3"/>
    <property type="match status" value="1"/>
</dbReference>
<feature type="transmembrane region" description="Helical" evidence="7">
    <location>
        <begin position="21"/>
        <end position="41"/>
    </location>
</feature>
<evidence type="ECO:0000256" key="7">
    <source>
        <dbReference type="SAM" id="Phobius"/>
    </source>
</evidence>
<dbReference type="AlphaFoldDB" id="A0A385YY10"/>
<evidence type="ECO:0000256" key="5">
    <source>
        <dbReference type="ARBA" id="ARBA00022989"/>
    </source>
</evidence>
<dbReference type="InterPro" id="IPR017475">
    <property type="entry name" value="EPS_sugar_tfrase"/>
</dbReference>
<protein>
    <submittedName>
        <fullName evidence="9">Undecaprenyl-phosphate glucose phosphotransferase</fullName>
        <ecNumber evidence="9">2.7.8.31</ecNumber>
    </submittedName>
</protein>
<gene>
    <name evidence="9" type="ORF">D3880_03180</name>
</gene>
<keyword evidence="3 9" id="KW-0808">Transferase</keyword>
<reference evidence="10" key="1">
    <citation type="submission" date="2018-09" db="EMBL/GenBank/DDBJ databases">
        <authorList>
            <person name="Zhu H."/>
        </authorList>
    </citation>
    <scope>NUCLEOTIDE SEQUENCE [LARGE SCALE GENOMIC DNA]</scope>
    <source>
        <strain evidence="10">K2W31S-8</strain>
    </source>
</reference>
<feature type="transmembrane region" description="Helical" evidence="7">
    <location>
        <begin position="110"/>
        <end position="128"/>
    </location>
</feature>
<dbReference type="OrthoDB" id="9808602at2"/>
<accession>A0A385YY10</accession>
<evidence type="ECO:0000313" key="10">
    <source>
        <dbReference type="Proteomes" id="UP000265560"/>
    </source>
</evidence>
<feature type="transmembrane region" description="Helical" evidence="7">
    <location>
        <begin position="281"/>
        <end position="301"/>
    </location>
</feature>
<evidence type="ECO:0000313" key="9">
    <source>
        <dbReference type="EMBL" id="AYC31454.1"/>
    </source>
</evidence>
<dbReference type="Gene3D" id="3.40.50.720">
    <property type="entry name" value="NAD(P)-binding Rossmann-like Domain"/>
    <property type="match status" value="1"/>
</dbReference>
<sequence>MIGKRDTSIPGGRGLTFWGQWLAAATLLILLLCTLAMLKTGEIGTQYRVLAAFALFASVPVYSLMRVYHKQHGYLVGLGRLLGGWLILLSMLTVAAFVTKTSELFSREVTLTWGVLGFALQVGLYVPLHGVSRRYHQKLQAARTSLIIGTGELAMDLADKLVRQKSEPMMGLVAANDHLQPDNLLYPIIGSLAHLRDLIAAHRIRRLYIALPLTEAEQIEGLYIDLLDSSVDVVWIPDLRSLMLLNHSVAEIEGMPAIHLNESPLTAYPTAALTKALMDRAVALLAILALSPVLLATAIAVKYSSPGPILFKQKRHGWNGKIIKVWKFRSMRLHDDKQVKQASREDPRITRVGRFIRRTSIDELPQLFNVLQGQMSLVGPRPHAVAHNDYYTGKIDAYMARHRIKPGITGLAQISGCRGETETLDKMEKRVELDLAYINNWSLWLDIKILIKTPFTLLSNDIY</sequence>
<dbReference type="Pfam" id="PF02397">
    <property type="entry name" value="Bac_transf"/>
    <property type="match status" value="1"/>
</dbReference>
<dbReference type="EMBL" id="CP032419">
    <property type="protein sequence ID" value="AYC31454.1"/>
    <property type="molecule type" value="Genomic_DNA"/>
</dbReference>
<evidence type="ECO:0000259" key="8">
    <source>
        <dbReference type="Pfam" id="PF02397"/>
    </source>
</evidence>
<dbReference type="GO" id="GO:0089702">
    <property type="term" value="F:undecaprenyl-phosphate glucose phosphotransferase activity"/>
    <property type="evidence" value="ECO:0007669"/>
    <property type="project" value="UniProtKB-EC"/>
</dbReference>
<dbReference type="PANTHER" id="PTHR30576:SF0">
    <property type="entry name" value="UNDECAPRENYL-PHOSPHATE N-ACETYLGALACTOSAMINYL 1-PHOSPHATE TRANSFERASE-RELATED"/>
    <property type="match status" value="1"/>
</dbReference>
<keyword evidence="10" id="KW-1185">Reference proteome</keyword>
<comment type="similarity">
    <text evidence="2">Belongs to the bacterial sugar transferase family.</text>
</comment>
<comment type="subcellular location">
    <subcellularLocation>
        <location evidence="1">Membrane</location>
        <topology evidence="1">Multi-pass membrane protein</topology>
    </subcellularLocation>
</comment>
<name>A0A385YY10_9PSED</name>
<dbReference type="NCBIfam" id="TIGR03023">
    <property type="entry name" value="WcaJ_sugtrans"/>
    <property type="match status" value="1"/>
</dbReference>
<evidence type="ECO:0000256" key="6">
    <source>
        <dbReference type="ARBA" id="ARBA00023136"/>
    </source>
</evidence>
<keyword evidence="4 7" id="KW-0812">Transmembrane</keyword>
<feature type="transmembrane region" description="Helical" evidence="7">
    <location>
        <begin position="47"/>
        <end position="65"/>
    </location>
</feature>
<dbReference type="NCBIfam" id="TIGR03025">
    <property type="entry name" value="EPS_sugtrans"/>
    <property type="match status" value="1"/>
</dbReference>
<evidence type="ECO:0000256" key="1">
    <source>
        <dbReference type="ARBA" id="ARBA00004141"/>
    </source>
</evidence>
<evidence type="ECO:0000256" key="4">
    <source>
        <dbReference type="ARBA" id="ARBA00022692"/>
    </source>
</evidence>
<dbReference type="RefSeq" id="WP_119892080.1">
    <property type="nucleotide sequence ID" value="NZ_CP032419.1"/>
</dbReference>
<dbReference type="InterPro" id="IPR003362">
    <property type="entry name" value="Bact_transf"/>
</dbReference>
<keyword evidence="6 7" id="KW-0472">Membrane</keyword>
<feature type="domain" description="Bacterial sugar transferase" evidence="8">
    <location>
        <begin position="275"/>
        <end position="458"/>
    </location>
</feature>
<dbReference type="Proteomes" id="UP000265560">
    <property type="component" value="Chromosome"/>
</dbReference>
<dbReference type="EC" id="2.7.8.31" evidence="9"/>
<evidence type="ECO:0000256" key="3">
    <source>
        <dbReference type="ARBA" id="ARBA00022679"/>
    </source>
</evidence>
<evidence type="ECO:0000256" key="2">
    <source>
        <dbReference type="ARBA" id="ARBA00006464"/>
    </source>
</evidence>
<proteinExistence type="inferred from homology"/>
<organism evidence="9 10">
    <name type="scientific">Pseudomonas cavernae</name>
    <dbReference type="NCBI Taxonomy" id="2320867"/>
    <lineage>
        <taxon>Bacteria</taxon>
        <taxon>Pseudomonadati</taxon>
        <taxon>Pseudomonadota</taxon>
        <taxon>Gammaproteobacteria</taxon>
        <taxon>Pseudomonadales</taxon>
        <taxon>Pseudomonadaceae</taxon>
        <taxon>Pseudomonas</taxon>
    </lineage>
</organism>
<dbReference type="KEGG" id="pcav:D3880_03180"/>
<feature type="transmembrane region" description="Helical" evidence="7">
    <location>
        <begin position="77"/>
        <end position="98"/>
    </location>
</feature>